<dbReference type="GO" id="GO:0006508">
    <property type="term" value="P:proteolysis"/>
    <property type="evidence" value="ECO:0007669"/>
    <property type="project" value="UniProtKB-KW"/>
</dbReference>
<dbReference type="GO" id="GO:0030145">
    <property type="term" value="F:manganese ion binding"/>
    <property type="evidence" value="ECO:0007669"/>
    <property type="project" value="InterPro"/>
</dbReference>
<keyword evidence="3" id="KW-0645">Protease</keyword>
<comment type="similarity">
    <text evidence="1">Belongs to the peptidase M17 family.</text>
</comment>
<keyword evidence="2" id="KW-0031">Aminopeptidase</keyword>
<dbReference type="InterPro" id="IPR011356">
    <property type="entry name" value="Leucine_aapep/pepB"/>
</dbReference>
<dbReference type="EMBL" id="OB804582">
    <property type="protein sequence ID" value="CAD7435901.1"/>
    <property type="molecule type" value="Genomic_DNA"/>
</dbReference>
<organism evidence="6">
    <name type="scientific">Timema monikensis</name>
    <dbReference type="NCBI Taxonomy" id="170555"/>
    <lineage>
        <taxon>Eukaryota</taxon>
        <taxon>Metazoa</taxon>
        <taxon>Ecdysozoa</taxon>
        <taxon>Arthropoda</taxon>
        <taxon>Hexapoda</taxon>
        <taxon>Insecta</taxon>
        <taxon>Pterygota</taxon>
        <taxon>Neoptera</taxon>
        <taxon>Polyneoptera</taxon>
        <taxon>Phasmatodea</taxon>
        <taxon>Timematodea</taxon>
        <taxon>Timematoidea</taxon>
        <taxon>Timematidae</taxon>
        <taxon>Timema</taxon>
    </lineage>
</organism>
<evidence type="ECO:0000256" key="2">
    <source>
        <dbReference type="ARBA" id="ARBA00022438"/>
    </source>
</evidence>
<dbReference type="PANTHER" id="PTHR11963">
    <property type="entry name" value="LEUCINE AMINOPEPTIDASE-RELATED"/>
    <property type="match status" value="1"/>
</dbReference>
<evidence type="ECO:0000256" key="3">
    <source>
        <dbReference type="ARBA" id="ARBA00022670"/>
    </source>
</evidence>
<proteinExistence type="inferred from homology"/>
<gene>
    <name evidence="6" type="ORF">TMSB3V08_LOCUS12547</name>
</gene>
<dbReference type="AlphaFoldDB" id="A0A7R9EKV9"/>
<name>A0A7R9EKV9_9NEOP</name>
<evidence type="ECO:0000256" key="4">
    <source>
        <dbReference type="ARBA" id="ARBA00022801"/>
    </source>
</evidence>
<reference evidence="6" key="1">
    <citation type="submission" date="2020-11" db="EMBL/GenBank/DDBJ databases">
        <authorList>
            <person name="Tran Van P."/>
        </authorList>
    </citation>
    <scope>NUCLEOTIDE SEQUENCE</scope>
</reference>
<dbReference type="PRINTS" id="PR00481">
    <property type="entry name" value="LAMNOPPTDASE"/>
</dbReference>
<evidence type="ECO:0000259" key="5">
    <source>
        <dbReference type="Pfam" id="PF00883"/>
    </source>
</evidence>
<protein>
    <recommendedName>
        <fullName evidence="5">Cytosol aminopeptidase domain-containing protein</fullName>
    </recommendedName>
</protein>
<keyword evidence="4" id="KW-0378">Hydrolase</keyword>
<accession>A0A7R9EKV9</accession>
<dbReference type="GO" id="GO:0070006">
    <property type="term" value="F:metalloaminopeptidase activity"/>
    <property type="evidence" value="ECO:0007669"/>
    <property type="project" value="InterPro"/>
</dbReference>
<dbReference type="Pfam" id="PF00883">
    <property type="entry name" value="Peptidase_M17"/>
    <property type="match status" value="1"/>
</dbReference>
<dbReference type="InterPro" id="IPR000819">
    <property type="entry name" value="Peptidase_M17_C"/>
</dbReference>
<evidence type="ECO:0000313" key="6">
    <source>
        <dbReference type="EMBL" id="CAD7435901.1"/>
    </source>
</evidence>
<dbReference type="Gene3D" id="3.40.630.10">
    <property type="entry name" value="Zn peptidases"/>
    <property type="match status" value="1"/>
</dbReference>
<dbReference type="SUPFAM" id="SSF53187">
    <property type="entry name" value="Zn-dependent exopeptidases"/>
    <property type="match status" value="1"/>
</dbReference>
<evidence type="ECO:0000256" key="1">
    <source>
        <dbReference type="ARBA" id="ARBA00009528"/>
    </source>
</evidence>
<sequence length="155" mass="17051">MRGDIGGAAGVAAVTRAIAQLKPPINLRTLIPLVENMPGCNSMKPGEKLILMDGSIVQLRRSDVAGQLVLADALYYCNHFKPRVVLSVGSSSPWLVETIRTQFAVAFTLLDSLWTRVQEAAYHSGDRVVRLPLRKIHRERMFNDGDHVIGSDDTV</sequence>
<dbReference type="GO" id="GO:0005737">
    <property type="term" value="C:cytoplasm"/>
    <property type="evidence" value="ECO:0007669"/>
    <property type="project" value="InterPro"/>
</dbReference>
<dbReference type="PANTHER" id="PTHR11963:SF25">
    <property type="entry name" value="CYTOSOL AMINOPEPTIDASE"/>
    <property type="match status" value="1"/>
</dbReference>
<feature type="domain" description="Cytosol aminopeptidase" evidence="5">
    <location>
        <begin position="1"/>
        <end position="141"/>
    </location>
</feature>